<feature type="transmembrane region" description="Helical" evidence="1">
    <location>
        <begin position="70"/>
        <end position="86"/>
    </location>
</feature>
<dbReference type="STRING" id="646529.Desaci_2634"/>
<accession>I4D6Z3</accession>
<dbReference type="InterPro" id="IPR029787">
    <property type="entry name" value="Nucleotide_cyclase"/>
</dbReference>
<feature type="transmembrane region" description="Helical" evidence="1">
    <location>
        <begin position="48"/>
        <end position="64"/>
    </location>
</feature>
<evidence type="ECO:0000259" key="2">
    <source>
        <dbReference type="PROSITE" id="PS50887"/>
    </source>
</evidence>
<dbReference type="SMART" id="SM00065">
    <property type="entry name" value="GAF"/>
    <property type="match status" value="1"/>
</dbReference>
<dbReference type="GO" id="GO:0043709">
    <property type="term" value="P:cell adhesion involved in single-species biofilm formation"/>
    <property type="evidence" value="ECO:0007669"/>
    <property type="project" value="TreeGrafter"/>
</dbReference>
<feature type="domain" description="GGDEF" evidence="2">
    <location>
        <begin position="327"/>
        <end position="459"/>
    </location>
</feature>
<dbReference type="PANTHER" id="PTHR45138:SF24">
    <property type="entry name" value="DIGUANYLATE CYCLASE DGCC-RELATED"/>
    <property type="match status" value="1"/>
</dbReference>
<gene>
    <name evidence="3" type="ordered locus">Desaci_2634</name>
</gene>
<dbReference type="FunFam" id="3.30.70.270:FF:000001">
    <property type="entry name" value="Diguanylate cyclase domain protein"/>
    <property type="match status" value="1"/>
</dbReference>
<keyword evidence="1" id="KW-0812">Transmembrane</keyword>
<name>I4D6Z3_DESAJ</name>
<dbReference type="SUPFAM" id="SSF55781">
    <property type="entry name" value="GAF domain-like"/>
    <property type="match status" value="1"/>
</dbReference>
<protein>
    <submittedName>
        <fullName evidence="3">Diguanylate cyclase (GGDEF) domain-containing protein</fullName>
    </submittedName>
</protein>
<feature type="transmembrane region" description="Helical" evidence="1">
    <location>
        <begin position="23"/>
        <end position="43"/>
    </location>
</feature>
<dbReference type="CDD" id="cd01949">
    <property type="entry name" value="GGDEF"/>
    <property type="match status" value="1"/>
</dbReference>
<dbReference type="GO" id="GO:1902201">
    <property type="term" value="P:negative regulation of bacterial-type flagellum-dependent cell motility"/>
    <property type="evidence" value="ECO:0007669"/>
    <property type="project" value="TreeGrafter"/>
</dbReference>
<dbReference type="SMART" id="SM00267">
    <property type="entry name" value="GGDEF"/>
    <property type="match status" value="1"/>
</dbReference>
<dbReference type="EMBL" id="CP003639">
    <property type="protein sequence ID" value="AFM41567.1"/>
    <property type="molecule type" value="Genomic_DNA"/>
</dbReference>
<dbReference type="OrthoDB" id="9783388at2"/>
<dbReference type="AlphaFoldDB" id="I4D6Z3"/>
<dbReference type="InterPro" id="IPR003018">
    <property type="entry name" value="GAF"/>
</dbReference>
<evidence type="ECO:0000313" key="4">
    <source>
        <dbReference type="Proteomes" id="UP000002892"/>
    </source>
</evidence>
<feature type="transmembrane region" description="Helical" evidence="1">
    <location>
        <begin position="93"/>
        <end position="111"/>
    </location>
</feature>
<dbReference type="InterPro" id="IPR029016">
    <property type="entry name" value="GAF-like_dom_sf"/>
</dbReference>
<dbReference type="GO" id="GO:0005886">
    <property type="term" value="C:plasma membrane"/>
    <property type="evidence" value="ECO:0007669"/>
    <property type="project" value="TreeGrafter"/>
</dbReference>
<dbReference type="InterPro" id="IPR000160">
    <property type="entry name" value="GGDEF_dom"/>
</dbReference>
<dbReference type="SUPFAM" id="SSF55073">
    <property type="entry name" value="Nucleotide cyclase"/>
    <property type="match status" value="1"/>
</dbReference>
<dbReference type="RefSeq" id="WP_014827564.1">
    <property type="nucleotide sequence ID" value="NC_018068.1"/>
</dbReference>
<dbReference type="Proteomes" id="UP000002892">
    <property type="component" value="Chromosome"/>
</dbReference>
<reference evidence="3 4" key="1">
    <citation type="journal article" date="2012" name="J. Bacteriol.">
        <title>Complete genome sequences of Desulfosporosinus orientis DSM765T, Desulfosporosinus youngiae DSM17734T, Desulfosporosinus meridiei DSM13257T, and Desulfosporosinus acidiphilus DSM22704T.</title>
        <authorList>
            <person name="Pester M."/>
            <person name="Brambilla E."/>
            <person name="Alazard D."/>
            <person name="Rattei T."/>
            <person name="Weinmaier T."/>
            <person name="Han J."/>
            <person name="Lucas S."/>
            <person name="Lapidus A."/>
            <person name="Cheng J.F."/>
            <person name="Goodwin L."/>
            <person name="Pitluck S."/>
            <person name="Peters L."/>
            <person name="Ovchinnikova G."/>
            <person name="Teshima H."/>
            <person name="Detter J.C."/>
            <person name="Han C.S."/>
            <person name="Tapia R."/>
            <person name="Land M.L."/>
            <person name="Hauser L."/>
            <person name="Kyrpides N.C."/>
            <person name="Ivanova N.N."/>
            <person name="Pagani I."/>
            <person name="Huntmann M."/>
            <person name="Wei C.L."/>
            <person name="Davenport K.W."/>
            <person name="Daligault H."/>
            <person name="Chain P.S."/>
            <person name="Chen A."/>
            <person name="Mavromatis K."/>
            <person name="Markowitz V."/>
            <person name="Szeto E."/>
            <person name="Mikhailova N."/>
            <person name="Pati A."/>
            <person name="Wagner M."/>
            <person name="Woyke T."/>
            <person name="Ollivier B."/>
            <person name="Klenk H.P."/>
            <person name="Spring S."/>
            <person name="Loy A."/>
        </authorList>
    </citation>
    <scope>NUCLEOTIDE SEQUENCE [LARGE SCALE GENOMIC DNA]</scope>
    <source>
        <strain evidence="4">DSM 22704 / JCM 16185 / SJ4</strain>
    </source>
</reference>
<keyword evidence="1" id="KW-0472">Membrane</keyword>
<dbReference type="Pfam" id="PF00990">
    <property type="entry name" value="GGDEF"/>
    <property type="match status" value="1"/>
</dbReference>
<dbReference type="HOGENOM" id="CLU_000445_11_24_9"/>
<proteinExistence type="predicted"/>
<dbReference type="InterPro" id="IPR043128">
    <property type="entry name" value="Rev_trsase/Diguanyl_cyclase"/>
</dbReference>
<dbReference type="Pfam" id="PF13185">
    <property type="entry name" value="GAF_2"/>
    <property type="match status" value="1"/>
</dbReference>
<dbReference type="eggNOG" id="COG3706">
    <property type="taxonomic scope" value="Bacteria"/>
</dbReference>
<evidence type="ECO:0000256" key="1">
    <source>
        <dbReference type="SAM" id="Phobius"/>
    </source>
</evidence>
<organism evidence="3 4">
    <name type="scientific">Desulfosporosinus acidiphilus (strain DSM 22704 / JCM 16185 / SJ4)</name>
    <dbReference type="NCBI Taxonomy" id="646529"/>
    <lineage>
        <taxon>Bacteria</taxon>
        <taxon>Bacillati</taxon>
        <taxon>Bacillota</taxon>
        <taxon>Clostridia</taxon>
        <taxon>Eubacteriales</taxon>
        <taxon>Desulfitobacteriaceae</taxon>
        <taxon>Desulfosporosinus</taxon>
    </lineage>
</organism>
<dbReference type="KEGG" id="dai:Desaci_2634"/>
<keyword evidence="1" id="KW-1133">Transmembrane helix</keyword>
<dbReference type="PANTHER" id="PTHR45138">
    <property type="entry name" value="REGULATORY COMPONENTS OF SENSORY TRANSDUCTION SYSTEM"/>
    <property type="match status" value="1"/>
</dbReference>
<keyword evidence="4" id="KW-1185">Reference proteome</keyword>
<sequence length="471" mass="52768">MTGKNKNHWRIQTLWASGSPHNLIWTFSMICLMFCLASIIIILGDKSIFLISLFFLITALVALYSPWEYMLIQVLFASGLTFLIFYENSLRLTLLQWFLYTFVYLLIGIAVNREIYSIRQFQRHETEMSALSNISASLTKTLDLCELTNQVVDEIFSLFQADGCTIFLMEEEKKSLRVISARESRNDPVILTSILHSQPRVGFGMVGWVAATGESILSGDAEHDPRAIHIPGTPYDDESVMGIPLQLEGETFGVLWIYTLSLNAFNKEDLQLAQIFANQVSVALANARLYEHVRCLSETDSLTGLLNSRSLSDLTERAISHAKATQGNVSLLFIDCDNFKGINDQFGHPVGDQFLRFFATLLLEGVREGDAVVRYAGDEFVILLPNTNLDAAISIAERLIENTRAKSMENNPLLHTTISVGLASYPQHALVAEDLIKHADDALYVSKRNGKNQLTVYNSDTKTKTMSQQNS</sequence>
<dbReference type="InterPro" id="IPR050469">
    <property type="entry name" value="Diguanylate_Cyclase"/>
</dbReference>
<dbReference type="PROSITE" id="PS50887">
    <property type="entry name" value="GGDEF"/>
    <property type="match status" value="1"/>
</dbReference>
<dbReference type="Gene3D" id="3.30.450.40">
    <property type="match status" value="1"/>
</dbReference>
<dbReference type="GO" id="GO:0052621">
    <property type="term" value="F:diguanylate cyclase activity"/>
    <property type="evidence" value="ECO:0007669"/>
    <property type="project" value="TreeGrafter"/>
</dbReference>
<dbReference type="Gene3D" id="3.30.70.270">
    <property type="match status" value="1"/>
</dbReference>
<evidence type="ECO:0000313" key="3">
    <source>
        <dbReference type="EMBL" id="AFM41567.1"/>
    </source>
</evidence>
<dbReference type="NCBIfam" id="TIGR00254">
    <property type="entry name" value="GGDEF"/>
    <property type="match status" value="1"/>
</dbReference>